<keyword evidence="4 15" id="KW-0678">Repressor</keyword>
<dbReference type="InterPro" id="IPR003593">
    <property type="entry name" value="AAA+_ATPase"/>
</dbReference>
<evidence type="ECO:0000256" key="13">
    <source>
        <dbReference type="ARBA" id="ARBA00023231"/>
    </source>
</evidence>
<evidence type="ECO:0000256" key="1">
    <source>
        <dbReference type="ARBA" id="ARBA00004496"/>
    </source>
</evidence>
<dbReference type="PROSITE" id="PS50110">
    <property type="entry name" value="RESPONSE_REGULATORY"/>
    <property type="match status" value="1"/>
</dbReference>
<dbReference type="InterPro" id="IPR010114">
    <property type="entry name" value="Transcript_reg_NtrC"/>
</dbReference>
<dbReference type="SUPFAM" id="SSF52172">
    <property type="entry name" value="CheY-like"/>
    <property type="match status" value="1"/>
</dbReference>
<protein>
    <recommendedName>
        <fullName evidence="2 15">DNA-binding transcriptional regulator NtrC</fullName>
    </recommendedName>
    <alternativeName>
        <fullName evidence="15">Nitrogen regulation protein NR(I)</fullName>
    </alternativeName>
</protein>
<evidence type="ECO:0000256" key="14">
    <source>
        <dbReference type="PROSITE-ProRule" id="PRU00169"/>
    </source>
</evidence>
<dbReference type="PRINTS" id="PR01590">
    <property type="entry name" value="HTHFIS"/>
</dbReference>
<dbReference type="Gene3D" id="3.40.50.2300">
    <property type="match status" value="1"/>
</dbReference>
<dbReference type="Gene3D" id="3.40.50.300">
    <property type="entry name" value="P-loop containing nucleotide triphosphate hydrolases"/>
    <property type="match status" value="1"/>
</dbReference>
<dbReference type="CDD" id="cd00009">
    <property type="entry name" value="AAA"/>
    <property type="match status" value="1"/>
</dbReference>
<proteinExistence type="predicted"/>
<dbReference type="RefSeq" id="WP_382236366.1">
    <property type="nucleotide sequence ID" value="NZ_JBHTCC010000004.1"/>
</dbReference>
<dbReference type="SMART" id="SM00448">
    <property type="entry name" value="REC"/>
    <property type="match status" value="1"/>
</dbReference>
<keyword evidence="11 15" id="KW-0010">Activator</keyword>
<evidence type="ECO:0000256" key="9">
    <source>
        <dbReference type="ARBA" id="ARBA00023015"/>
    </source>
</evidence>
<evidence type="ECO:0000256" key="4">
    <source>
        <dbReference type="ARBA" id="ARBA00022491"/>
    </source>
</evidence>
<dbReference type="SUPFAM" id="SSF52540">
    <property type="entry name" value="P-loop containing nucleoside triphosphate hydrolases"/>
    <property type="match status" value="1"/>
</dbReference>
<evidence type="ECO:0000313" key="19">
    <source>
        <dbReference type="Proteomes" id="UP001596379"/>
    </source>
</evidence>
<evidence type="ECO:0000256" key="5">
    <source>
        <dbReference type="ARBA" id="ARBA00022553"/>
    </source>
</evidence>
<dbReference type="Pfam" id="PF00072">
    <property type="entry name" value="Response_reg"/>
    <property type="match status" value="1"/>
</dbReference>
<dbReference type="EMBL" id="JBHTCC010000004">
    <property type="protein sequence ID" value="MFC7299829.1"/>
    <property type="molecule type" value="Genomic_DNA"/>
</dbReference>
<keyword evidence="3 15" id="KW-0963">Cytoplasm</keyword>
<dbReference type="InterPro" id="IPR002078">
    <property type="entry name" value="Sigma_54_int"/>
</dbReference>
<dbReference type="SUPFAM" id="SSF46689">
    <property type="entry name" value="Homeodomain-like"/>
    <property type="match status" value="1"/>
</dbReference>
<dbReference type="InterPro" id="IPR025662">
    <property type="entry name" value="Sigma_54_int_dom_ATP-bd_1"/>
</dbReference>
<dbReference type="Pfam" id="PF00158">
    <property type="entry name" value="Sigma54_activat"/>
    <property type="match status" value="1"/>
</dbReference>
<dbReference type="Gene3D" id="1.10.8.60">
    <property type="match status" value="1"/>
</dbReference>
<keyword evidence="12 15" id="KW-0804">Transcription</keyword>
<dbReference type="SMART" id="SM00382">
    <property type="entry name" value="AAA"/>
    <property type="match status" value="1"/>
</dbReference>
<evidence type="ECO:0000313" key="18">
    <source>
        <dbReference type="EMBL" id="MFC7299829.1"/>
    </source>
</evidence>
<dbReference type="PROSITE" id="PS50045">
    <property type="entry name" value="SIGMA54_INTERACT_4"/>
    <property type="match status" value="1"/>
</dbReference>
<dbReference type="PROSITE" id="PS00675">
    <property type="entry name" value="SIGMA54_INTERACT_1"/>
    <property type="match status" value="1"/>
</dbReference>
<evidence type="ECO:0000256" key="12">
    <source>
        <dbReference type="ARBA" id="ARBA00023163"/>
    </source>
</evidence>
<comment type="function">
    <text evidence="15">Member of the two-component regulatory system NtrB/NtrC, which controls expression of the nitrogen-regulated (ntr) genes in response to nitrogen limitation. Phosphorylated NtrC binds directly to DNA and stimulates the formation of open promoter-sigma54-RNA polymerase complexes.</text>
</comment>
<dbReference type="Gene3D" id="1.10.10.60">
    <property type="entry name" value="Homeodomain-like"/>
    <property type="match status" value="1"/>
</dbReference>
<keyword evidence="8 15" id="KW-0902">Two-component regulatory system</keyword>
<evidence type="ECO:0000256" key="6">
    <source>
        <dbReference type="ARBA" id="ARBA00022741"/>
    </source>
</evidence>
<evidence type="ECO:0000256" key="15">
    <source>
        <dbReference type="RuleBase" id="RU365013"/>
    </source>
</evidence>
<sequence length="505" mass="55378">MKPIWIVDDDESIRWVLEKALARENLATKSFSNARDAMEALKTGAPQVLVSDIRMPGETGLELLQAVKAKHPGLPVIIITAFSDLDSAVAAFQGGAFEYLAKPFDIDKAVELIRRALEESLRETSVEQASAETPEILGQAPAMQDVFRAIGRLSQSNVTVLITGESGSGKELVARALHKHSPRASQPFIALNTAAIPKDLLESELFGHERGAFTGAQASRRGRFEQADGGTLFLDEIGDMPFDLQTRLLRVLSDGHFYRVGGHQPLKANVRVIAATHQNLEHRVREGLFREDLYHRLNVIRLRLPSLRERREDIPILTRHFLAQSAKQLGVEVKRMSEGAMQFLTNLELPGNVRQLENLCNWITVMAPGQTVEAKDLPHELTEGQTYSASTPAMPTTSGAPYVGLENDTGAVSTGMPQTSAFPVGIPAEHVNWISLLETEATNLLAAGQPEVMDALGRQFESTLIKMALKHTHGRKNDAAVRLGIGRNTITRKIHELGIDGAKDD</sequence>
<dbReference type="NCBIfam" id="NF008176">
    <property type="entry name" value="PRK10923.1"/>
    <property type="match status" value="1"/>
</dbReference>
<dbReference type="InterPro" id="IPR011006">
    <property type="entry name" value="CheY-like_superfamily"/>
</dbReference>
<dbReference type="InterPro" id="IPR027417">
    <property type="entry name" value="P-loop_NTPase"/>
</dbReference>
<dbReference type="Proteomes" id="UP001596379">
    <property type="component" value="Unassembled WGS sequence"/>
</dbReference>
<evidence type="ECO:0000256" key="8">
    <source>
        <dbReference type="ARBA" id="ARBA00023012"/>
    </source>
</evidence>
<keyword evidence="5 14" id="KW-0597">Phosphoprotein</keyword>
<dbReference type="InterPro" id="IPR009057">
    <property type="entry name" value="Homeodomain-like_sf"/>
</dbReference>
<reference evidence="19" key="1">
    <citation type="journal article" date="2019" name="Int. J. Syst. Evol. Microbiol.">
        <title>The Global Catalogue of Microorganisms (GCM) 10K type strain sequencing project: providing services to taxonomists for standard genome sequencing and annotation.</title>
        <authorList>
            <consortium name="The Broad Institute Genomics Platform"/>
            <consortium name="The Broad Institute Genome Sequencing Center for Infectious Disease"/>
            <person name="Wu L."/>
            <person name="Ma J."/>
        </authorList>
    </citation>
    <scope>NUCLEOTIDE SEQUENCE [LARGE SCALE GENOMIC DNA]</scope>
    <source>
        <strain evidence="19">CCUG 36956</strain>
    </source>
</reference>
<accession>A0ABW2J9I5</accession>
<dbReference type="Pfam" id="PF25601">
    <property type="entry name" value="AAA_lid_14"/>
    <property type="match status" value="1"/>
</dbReference>
<feature type="modified residue" description="4-aspartylphosphate" evidence="14">
    <location>
        <position position="52"/>
    </location>
</feature>
<evidence type="ECO:0000256" key="7">
    <source>
        <dbReference type="ARBA" id="ARBA00022840"/>
    </source>
</evidence>
<evidence type="ECO:0000256" key="11">
    <source>
        <dbReference type="ARBA" id="ARBA00023159"/>
    </source>
</evidence>
<dbReference type="CDD" id="cd19919">
    <property type="entry name" value="REC_NtrC"/>
    <property type="match status" value="1"/>
</dbReference>
<dbReference type="PANTHER" id="PTHR32071">
    <property type="entry name" value="TRANSCRIPTIONAL REGULATORY PROTEIN"/>
    <property type="match status" value="1"/>
</dbReference>
<dbReference type="PANTHER" id="PTHR32071:SF95">
    <property type="entry name" value="DNA-BINDING TRANSCRIPTIONAL REGULATOR NTRC"/>
    <property type="match status" value="1"/>
</dbReference>
<comment type="caution">
    <text evidence="18">The sequence shown here is derived from an EMBL/GenBank/DDBJ whole genome shotgun (WGS) entry which is preliminary data.</text>
</comment>
<keyword evidence="19" id="KW-1185">Reference proteome</keyword>
<dbReference type="InterPro" id="IPR025943">
    <property type="entry name" value="Sigma_54_int_dom_ATP-bd_2"/>
</dbReference>
<comment type="subcellular location">
    <subcellularLocation>
        <location evidence="1 15">Cytoplasm</location>
    </subcellularLocation>
</comment>
<evidence type="ECO:0000256" key="2">
    <source>
        <dbReference type="ARBA" id="ARBA00019059"/>
    </source>
</evidence>
<keyword evidence="10 15" id="KW-0238">DNA-binding</keyword>
<gene>
    <name evidence="15 18" type="primary">ntrC</name>
    <name evidence="18" type="ORF">ACFQO0_15425</name>
</gene>
<evidence type="ECO:0000259" key="16">
    <source>
        <dbReference type="PROSITE" id="PS50045"/>
    </source>
</evidence>
<dbReference type="Pfam" id="PF02954">
    <property type="entry name" value="HTH_8"/>
    <property type="match status" value="1"/>
</dbReference>
<dbReference type="NCBIfam" id="TIGR01818">
    <property type="entry name" value="ntrC"/>
    <property type="match status" value="1"/>
</dbReference>
<keyword evidence="6 15" id="KW-0547">Nucleotide-binding</keyword>
<feature type="domain" description="Response regulatory" evidence="17">
    <location>
        <begin position="3"/>
        <end position="117"/>
    </location>
</feature>
<evidence type="ECO:0000259" key="17">
    <source>
        <dbReference type="PROSITE" id="PS50110"/>
    </source>
</evidence>
<dbReference type="InterPro" id="IPR001789">
    <property type="entry name" value="Sig_transdc_resp-reg_receiver"/>
</dbReference>
<keyword evidence="7 15" id="KW-0067">ATP-binding</keyword>
<dbReference type="InterPro" id="IPR058031">
    <property type="entry name" value="AAA_lid_NorR"/>
</dbReference>
<evidence type="ECO:0000256" key="10">
    <source>
        <dbReference type="ARBA" id="ARBA00023125"/>
    </source>
</evidence>
<name>A0ABW2J9I5_9BURK</name>
<keyword evidence="9 15" id="KW-0805">Transcription regulation</keyword>
<dbReference type="InterPro" id="IPR002197">
    <property type="entry name" value="HTH_Fis"/>
</dbReference>
<organism evidence="18 19">
    <name type="scientific">Herminiimonas aquatilis</name>
    <dbReference type="NCBI Taxonomy" id="345342"/>
    <lineage>
        <taxon>Bacteria</taxon>
        <taxon>Pseudomonadati</taxon>
        <taxon>Pseudomonadota</taxon>
        <taxon>Betaproteobacteria</taxon>
        <taxon>Burkholderiales</taxon>
        <taxon>Oxalobacteraceae</taxon>
        <taxon>Herminiimonas</taxon>
    </lineage>
</organism>
<evidence type="ECO:0000256" key="3">
    <source>
        <dbReference type="ARBA" id="ARBA00022490"/>
    </source>
</evidence>
<feature type="domain" description="Sigma-54 factor interaction" evidence="16">
    <location>
        <begin position="136"/>
        <end position="365"/>
    </location>
</feature>
<dbReference type="PROSITE" id="PS00676">
    <property type="entry name" value="SIGMA54_INTERACT_2"/>
    <property type="match status" value="1"/>
</dbReference>
<keyword evidence="13 15" id="KW-0535">Nitrogen fixation</keyword>